<feature type="compositionally biased region" description="Basic and acidic residues" evidence="1">
    <location>
        <begin position="240"/>
        <end position="252"/>
    </location>
</feature>
<protein>
    <submittedName>
        <fullName evidence="2">Uncharacterized protein</fullName>
    </submittedName>
</protein>
<feature type="non-terminal residue" evidence="2">
    <location>
        <position position="363"/>
    </location>
</feature>
<proteinExistence type="predicted"/>
<evidence type="ECO:0000313" key="2">
    <source>
        <dbReference type="EMBL" id="SKC12166.1"/>
    </source>
</evidence>
<gene>
    <name evidence="2" type="ORF">SAMN05660841_04369</name>
</gene>
<feature type="region of interest" description="Disordered" evidence="1">
    <location>
        <begin position="239"/>
        <end position="265"/>
    </location>
</feature>
<dbReference type="EMBL" id="FUZF01000037">
    <property type="protein sequence ID" value="SKC12166.1"/>
    <property type="molecule type" value="Genomic_DNA"/>
</dbReference>
<sequence>MKHYFRGGRELAVGQGDKVTKLSRYDIGTGVRDRDLSSRPKDINYRLLKFGTGARYQTPIDKNRLLLSLGRYRSDDRVCEGDESLRTTFELASPLLRPYNTDLPRIQHMFNTFASGILDENVMKRCSGGNETPKLVLSMYESDQETADLASNVYQLSSTQVLPSFCFCSTSLRSARDRAVTRLRSLIGAASRIHRSTIEESSEQGSTWLGLGRFQVGSFSAYSWPIGYFSYGLQPRNKQRTTEEQASKDQGKNKQSPKNKQGISKASVSSSNTLLIHCYYFEHTWGILRAYTEDASTVVAGWFGRNSRQRRTWVLTCSGFVRRLFGTCSVIRRMELQLKMRDFFYAANLSLPNSISSICLGVL</sequence>
<evidence type="ECO:0000313" key="3">
    <source>
        <dbReference type="Proteomes" id="UP000190150"/>
    </source>
</evidence>
<organism evidence="2 3">
    <name type="scientific">Sphingobacterium nematocida</name>
    <dbReference type="NCBI Taxonomy" id="1513896"/>
    <lineage>
        <taxon>Bacteria</taxon>
        <taxon>Pseudomonadati</taxon>
        <taxon>Bacteroidota</taxon>
        <taxon>Sphingobacteriia</taxon>
        <taxon>Sphingobacteriales</taxon>
        <taxon>Sphingobacteriaceae</taxon>
        <taxon>Sphingobacterium</taxon>
    </lineage>
</organism>
<dbReference type="Proteomes" id="UP000190150">
    <property type="component" value="Unassembled WGS sequence"/>
</dbReference>
<dbReference type="AlphaFoldDB" id="A0A1T5GUU6"/>
<keyword evidence="3" id="KW-1185">Reference proteome</keyword>
<dbReference type="RefSeq" id="WP_139375449.1">
    <property type="nucleotide sequence ID" value="NZ_FUZF01000037.1"/>
</dbReference>
<accession>A0A1T5GUU6</accession>
<evidence type="ECO:0000256" key="1">
    <source>
        <dbReference type="SAM" id="MobiDB-lite"/>
    </source>
</evidence>
<feature type="compositionally biased region" description="Polar residues" evidence="1">
    <location>
        <begin position="253"/>
        <end position="265"/>
    </location>
</feature>
<dbReference type="OrthoDB" id="9852002at2"/>
<reference evidence="3" key="1">
    <citation type="submission" date="2017-02" db="EMBL/GenBank/DDBJ databases">
        <authorList>
            <person name="Varghese N."/>
            <person name="Submissions S."/>
        </authorList>
    </citation>
    <scope>NUCLEOTIDE SEQUENCE [LARGE SCALE GENOMIC DNA]</scope>
    <source>
        <strain evidence="3">DSM 24091</strain>
    </source>
</reference>
<name>A0A1T5GUU6_9SPHI</name>
<dbReference type="STRING" id="1513896.SAMN05660841_04369"/>